<feature type="region of interest" description="Disordered" evidence="2">
    <location>
        <begin position="185"/>
        <end position="204"/>
    </location>
</feature>
<feature type="compositionally biased region" description="Basic and acidic residues" evidence="2">
    <location>
        <begin position="512"/>
        <end position="532"/>
    </location>
</feature>
<name>A0AAW1KN79_POPJA</name>
<dbReference type="AlphaFoldDB" id="A0AAW1KN79"/>
<accession>A0AAW1KN79</accession>
<dbReference type="PROSITE" id="PS51549">
    <property type="entry name" value="DM13"/>
    <property type="match status" value="2"/>
</dbReference>
<dbReference type="Pfam" id="PF25489">
    <property type="entry name" value="At5g54830"/>
    <property type="match status" value="1"/>
</dbReference>
<feature type="region of interest" description="Disordered" evidence="2">
    <location>
        <begin position="1213"/>
        <end position="1239"/>
    </location>
</feature>
<organism evidence="5 6">
    <name type="scientific">Popillia japonica</name>
    <name type="common">Japanese beetle</name>
    <dbReference type="NCBI Taxonomy" id="7064"/>
    <lineage>
        <taxon>Eukaryota</taxon>
        <taxon>Metazoa</taxon>
        <taxon>Ecdysozoa</taxon>
        <taxon>Arthropoda</taxon>
        <taxon>Hexapoda</taxon>
        <taxon>Insecta</taxon>
        <taxon>Pterygota</taxon>
        <taxon>Neoptera</taxon>
        <taxon>Endopterygota</taxon>
        <taxon>Coleoptera</taxon>
        <taxon>Polyphaga</taxon>
        <taxon>Scarabaeiformia</taxon>
        <taxon>Scarabaeidae</taxon>
        <taxon>Rutelinae</taxon>
        <taxon>Popillia</taxon>
    </lineage>
</organism>
<proteinExistence type="predicted"/>
<dbReference type="Pfam" id="PF10517">
    <property type="entry name" value="DM13"/>
    <property type="match status" value="2"/>
</dbReference>
<dbReference type="PANTHER" id="PTHR24036:SF13">
    <property type="entry name" value="PROTEIN SKELETOR, ISOFORMS D_E"/>
    <property type="match status" value="1"/>
</dbReference>
<dbReference type="PANTHER" id="PTHR24036">
    <property type="entry name" value="SKELETOR-RELATED"/>
    <property type="match status" value="1"/>
</dbReference>
<gene>
    <name evidence="5" type="ORF">QE152_g19709</name>
</gene>
<sequence>MALNAAFIYFVFAILGLTYRVHGAYLGKSLGKLSEFHHGVSGEVFAVDGRTLHIKDFTYDGQGPAAYFWAGSTKSVGNQGFRIRDENGRPDVLRRYRKEGVTITLPEGKTLRDIKWFSVWCEEFEVNFGDVKISRNFDFPRPQKLAALQGIHGISSDNIVVVDAQTILIPNLSYDGEAPDAKFWAGSGPKPSPRGIRIPDENGKETPLRRYDRKTVVLTLPGDLTVFDLGHFGIWCEAFTVDFGHVQIPASLNVPPSLKMLGVSPQSKLNCEVLYDDLAFEVRWAIAGESIVLQLVARLDPREYMSFGISGETKETEMIGADVVVAWIDKDTLKGYAMDYFLQDKSQCSGPTGSCPDVKFKPNTNNVRLLNAATVNGYSIITYQRPLKASDEYDKAIITNETQAVVWAIGPLNQRDEVSFHSDFTKGKFLIDFGRPAKWNCPMPESEQPNMKTQSTASSKNEAQQKEAAKKANEEVAEVSKPSRTRNGERRRGPTRGGQQQSSAQQPEEHEEIEKSATRRPSERRGSVRTTEKSVATTRGVPTPTPVKKRDAWEIPPILCNEPDDGVFYAQMGPTGGKHGYPAITGHVGWGISWYINGLLIPEINVVRGQRYTFVVEGGLDPDVPARYHPFYITDDPVGGYEYKTPEERKTIKIFAGAVTDDQGKTTPVGTGRLCHWTHQGDTDADDFESFGAYQRTLQLKCDQGEPGVIQWTPDKDTPDTVYYQCFTHRYLGWKINVLDKCDLSASGSDPQPVYVAPPHPMEDLRAPDLEASPSIAVETRVKPNHIQEADKNLGYNMYNIDFYGPAKFPTENDEEQITFLQPPTMIPPIPNTNPAQPPSENYLNQSNFNVFPVKEQRFKNIPHRIPYLPSKIMRMPPPPNRPAPFMIQNHRVNRPNVMMHKKTYYRPHMKPAMIKRPVNKYDGKSAYPVMTAPVKNIAMLPPIFLNPHERPEQAMHVEISPQQASTEKEPNSTYEVNMPLAVNTGFHPETIVIEGGFRPIIRKEVEQRSTDGNGPELEYESSIGVIDVYDKPAGDLRPVFRPSPLDSQKKHANKINKRASSKKDARLIIKRPRSQEVDSDSDEDIKPQAAERVQSYYLPPTNKKPEDRDAPPETVVTYDGKKVSGASLSIRLNDGLGSSSDARTSKASDILKSTPQFTPFRGELPPLGQDFIDTNAPQLKQSGLSRNLDTPNLPPPTLKLRPVRNGNEEILSRAKRSPHHTPEHTEQQKRENLTREASDSELIKSSFTLVATIFLLTSMIL</sequence>
<dbReference type="InterPro" id="IPR052126">
    <property type="entry name" value="Spindle_Org/Thrombomodulin"/>
</dbReference>
<dbReference type="InterPro" id="IPR019545">
    <property type="entry name" value="DM13_domain"/>
</dbReference>
<feature type="region of interest" description="Disordered" evidence="2">
    <location>
        <begin position="1038"/>
        <end position="1114"/>
    </location>
</feature>
<dbReference type="InterPro" id="IPR057443">
    <property type="entry name" value="At5g54830-like"/>
</dbReference>
<reference evidence="5 6" key="1">
    <citation type="journal article" date="2024" name="BMC Genomics">
        <title>De novo assembly and annotation of Popillia japonica's genome with initial clues to its potential as an invasive pest.</title>
        <authorList>
            <person name="Cucini C."/>
            <person name="Boschi S."/>
            <person name="Funari R."/>
            <person name="Cardaioli E."/>
            <person name="Iannotti N."/>
            <person name="Marturano G."/>
            <person name="Paoli F."/>
            <person name="Bruttini M."/>
            <person name="Carapelli A."/>
            <person name="Frati F."/>
            <person name="Nardi F."/>
        </authorList>
    </citation>
    <scope>NUCLEOTIDE SEQUENCE [LARGE SCALE GENOMIC DNA]</scope>
    <source>
        <strain evidence="5">DMR45628</strain>
    </source>
</reference>
<dbReference type="SMART" id="SM00664">
    <property type="entry name" value="DoH"/>
    <property type="match status" value="1"/>
</dbReference>
<keyword evidence="6" id="KW-1185">Reference proteome</keyword>
<dbReference type="Proteomes" id="UP001458880">
    <property type="component" value="Unassembled WGS sequence"/>
</dbReference>
<evidence type="ECO:0000259" key="3">
    <source>
        <dbReference type="PROSITE" id="PS50836"/>
    </source>
</evidence>
<dbReference type="Pfam" id="PF03351">
    <property type="entry name" value="DOMON"/>
    <property type="match status" value="1"/>
</dbReference>
<protein>
    <submittedName>
        <fullName evidence="5">Electron transfer DM13</fullName>
    </submittedName>
</protein>
<feature type="compositionally biased region" description="Basic residues" evidence="2">
    <location>
        <begin position="1051"/>
        <end position="1061"/>
    </location>
</feature>
<feature type="compositionally biased region" description="Polar residues" evidence="2">
    <location>
        <begin position="447"/>
        <end position="458"/>
    </location>
</feature>
<keyword evidence="1" id="KW-0677">Repeat</keyword>
<feature type="domain" description="DM13" evidence="4">
    <location>
        <begin position="137"/>
        <end position="249"/>
    </location>
</feature>
<dbReference type="EMBL" id="JASPKY010000188">
    <property type="protein sequence ID" value="KAK9722442.1"/>
    <property type="molecule type" value="Genomic_DNA"/>
</dbReference>
<feature type="domain" description="DOMON" evidence="3">
    <location>
        <begin position="278"/>
        <end position="410"/>
    </location>
</feature>
<dbReference type="InterPro" id="IPR005018">
    <property type="entry name" value="DOMON_domain"/>
</dbReference>
<dbReference type="CDD" id="cd09631">
    <property type="entry name" value="DOMON_DOH"/>
    <property type="match status" value="1"/>
</dbReference>
<dbReference type="InterPro" id="IPR045266">
    <property type="entry name" value="DOH_DOMON"/>
</dbReference>
<feature type="domain" description="DM13" evidence="4">
    <location>
        <begin position="27"/>
        <end position="134"/>
    </location>
</feature>
<comment type="caution">
    <text evidence="5">The sequence shown here is derived from an EMBL/GenBank/DDBJ whole genome shotgun (WGS) entry which is preliminary data.</text>
</comment>
<dbReference type="SMART" id="SM00686">
    <property type="entry name" value="DM13"/>
    <property type="match status" value="2"/>
</dbReference>
<evidence type="ECO:0000313" key="5">
    <source>
        <dbReference type="EMBL" id="KAK9722442.1"/>
    </source>
</evidence>
<feature type="region of interest" description="Disordered" evidence="2">
    <location>
        <begin position="440"/>
        <end position="550"/>
    </location>
</feature>
<evidence type="ECO:0000256" key="2">
    <source>
        <dbReference type="SAM" id="MobiDB-lite"/>
    </source>
</evidence>
<evidence type="ECO:0000256" key="1">
    <source>
        <dbReference type="ARBA" id="ARBA00022737"/>
    </source>
</evidence>
<evidence type="ECO:0000313" key="6">
    <source>
        <dbReference type="Proteomes" id="UP001458880"/>
    </source>
</evidence>
<feature type="compositionally biased region" description="Basic and acidic residues" evidence="2">
    <location>
        <begin position="463"/>
        <end position="474"/>
    </location>
</feature>
<feature type="compositionally biased region" description="Basic and acidic residues" evidence="2">
    <location>
        <begin position="1221"/>
        <end position="1239"/>
    </location>
</feature>
<dbReference type="PROSITE" id="PS50836">
    <property type="entry name" value="DOMON"/>
    <property type="match status" value="1"/>
</dbReference>
<evidence type="ECO:0000259" key="4">
    <source>
        <dbReference type="PROSITE" id="PS51549"/>
    </source>
</evidence>